<feature type="compositionally biased region" description="Basic and acidic residues" evidence="2">
    <location>
        <begin position="362"/>
        <end position="378"/>
    </location>
</feature>
<accession>A0AAE0WJN4</accession>
<feature type="compositionally biased region" description="Basic and acidic residues" evidence="2">
    <location>
        <begin position="62"/>
        <end position="72"/>
    </location>
</feature>
<keyword evidence="4" id="KW-1185">Reference proteome</keyword>
<feature type="region of interest" description="Disordered" evidence="2">
    <location>
        <begin position="1"/>
        <end position="645"/>
    </location>
</feature>
<feature type="compositionally biased region" description="Basic and acidic residues" evidence="2">
    <location>
        <begin position="116"/>
        <end position="157"/>
    </location>
</feature>
<evidence type="ECO:0000313" key="3">
    <source>
        <dbReference type="EMBL" id="KAK3672940.1"/>
    </source>
</evidence>
<feature type="coiled-coil region" evidence="1">
    <location>
        <begin position="652"/>
        <end position="682"/>
    </location>
</feature>
<feature type="compositionally biased region" description="Basic residues" evidence="2">
    <location>
        <begin position="29"/>
        <end position="40"/>
    </location>
</feature>
<keyword evidence="1" id="KW-0175">Coiled coil</keyword>
<feature type="compositionally biased region" description="Basic and acidic residues" evidence="2">
    <location>
        <begin position="167"/>
        <end position="193"/>
    </location>
</feature>
<feature type="compositionally biased region" description="Gly residues" evidence="2">
    <location>
        <begin position="475"/>
        <end position="500"/>
    </location>
</feature>
<feature type="compositionally biased region" description="Basic and acidic residues" evidence="2">
    <location>
        <begin position="234"/>
        <end position="251"/>
    </location>
</feature>
<dbReference type="AlphaFoldDB" id="A0AAE0WJN4"/>
<feature type="compositionally biased region" description="Low complexity" evidence="2">
    <location>
        <begin position="420"/>
        <end position="445"/>
    </location>
</feature>
<organism evidence="3 4">
    <name type="scientific">Recurvomyces mirabilis</name>
    <dbReference type="NCBI Taxonomy" id="574656"/>
    <lineage>
        <taxon>Eukaryota</taxon>
        <taxon>Fungi</taxon>
        <taxon>Dikarya</taxon>
        <taxon>Ascomycota</taxon>
        <taxon>Pezizomycotina</taxon>
        <taxon>Dothideomycetes</taxon>
        <taxon>Dothideomycetidae</taxon>
        <taxon>Mycosphaerellales</taxon>
        <taxon>Teratosphaeriaceae</taxon>
        <taxon>Recurvomyces</taxon>
    </lineage>
</organism>
<comment type="caution">
    <text evidence="3">The sequence shown here is derived from an EMBL/GenBank/DDBJ whole genome shotgun (WGS) entry which is preliminary data.</text>
</comment>
<feature type="compositionally biased region" description="Basic and acidic residues" evidence="2">
    <location>
        <begin position="386"/>
        <end position="408"/>
    </location>
</feature>
<protein>
    <submittedName>
        <fullName evidence="3">Uncharacterized protein</fullName>
    </submittedName>
</protein>
<evidence type="ECO:0000256" key="2">
    <source>
        <dbReference type="SAM" id="MobiDB-lite"/>
    </source>
</evidence>
<proteinExistence type="predicted"/>
<feature type="compositionally biased region" description="Basic and acidic residues" evidence="2">
    <location>
        <begin position="263"/>
        <end position="272"/>
    </location>
</feature>
<feature type="compositionally biased region" description="Low complexity" evidence="2">
    <location>
        <begin position="457"/>
        <end position="468"/>
    </location>
</feature>
<gene>
    <name evidence="3" type="ORF">LTR78_007293</name>
</gene>
<dbReference type="Proteomes" id="UP001274830">
    <property type="component" value="Unassembled WGS sequence"/>
</dbReference>
<reference evidence="3" key="1">
    <citation type="submission" date="2023-07" db="EMBL/GenBank/DDBJ databases">
        <title>Black Yeasts Isolated from many extreme environments.</title>
        <authorList>
            <person name="Coleine C."/>
            <person name="Stajich J.E."/>
            <person name="Selbmann L."/>
        </authorList>
    </citation>
    <scope>NUCLEOTIDE SEQUENCE</scope>
    <source>
        <strain evidence="3">CCFEE 5485</strain>
    </source>
</reference>
<feature type="compositionally biased region" description="Polar residues" evidence="2">
    <location>
        <begin position="560"/>
        <end position="572"/>
    </location>
</feature>
<sequence>MDRDRRDMEEGEIAAAGSSSPKSNDSPKRKSLTHRSKHRPRRDEAFPDQYRGGGGQSYRPGGARERSPEPRGRTPLSGPPSTRPTADTYRVRSPARRSEYSDAYRGPTRPRSRSPAGRDEYPRRRTPEPQSRYRDERDVRDVRDVRDARDSRGDAYRGRPRSPPPSARREELPRDDLFRRDPPPRDYARDDRGGYAAPRAEAPRYRERSPLPLKRGRDTSPMGSRGRRTPPPPAKRERLNSPPRGRYDDYPPSRAASPPRRRFSPDPRDRRPAPPPRDMSRGYRRSSRSPIARQERVDPRTIEDWRKPRSPSPIRYNGGREYEMQDQGRSVATSRQSSPPPHPSSRQSGTDDRSGRAVPSREPYEREPYRQRSLERAAPRAQNEYNDDRYAPDDSRVPPPREPKRADDITLPVRAPPTGPSGYRAPSGSAAPPSGPAAAAVPISAHQRAPIAPPSGPRAAATAPCAPRGDFVPRGRGGFRGGFGGAPFRGGRGGAAGPGFGRSESFQQQQQQQPQQPPPQQREGFDSTAAPPTGPRGSFGQSQAPPVQASGPPSGPGGFRQSNNNSTTTYPRTQRFAPNGAPIPDGPPQQQSRDSATTSTTAVPPSGPRLSRRPTEPALTTQQPKPPGIHPSLSDLPAIIPGGQKADPLVDLTRLQKLQDEAEKLRRDIEVKEERKRRNLRDWERMGREVEVAGLRSELAERAVRELDGEGEGEVAF</sequence>
<feature type="compositionally biased region" description="Basic and acidic residues" evidence="2">
    <location>
        <begin position="293"/>
        <end position="307"/>
    </location>
</feature>
<dbReference type="EMBL" id="JAUTXT010000029">
    <property type="protein sequence ID" value="KAK3672940.1"/>
    <property type="molecule type" value="Genomic_DNA"/>
</dbReference>
<evidence type="ECO:0000313" key="4">
    <source>
        <dbReference type="Proteomes" id="UP001274830"/>
    </source>
</evidence>
<name>A0AAE0WJN4_9PEZI</name>
<evidence type="ECO:0000256" key="1">
    <source>
        <dbReference type="SAM" id="Coils"/>
    </source>
</evidence>